<keyword evidence="13" id="KW-1185">Reference proteome</keyword>
<dbReference type="STRING" id="69332.A0A388L6Y0"/>
<dbReference type="CDD" id="cd12345">
    <property type="entry name" value="RRM2_SECp43_like"/>
    <property type="match status" value="1"/>
</dbReference>
<dbReference type="OMA" id="WGMVASP"/>
<evidence type="ECO:0000256" key="9">
    <source>
        <dbReference type="PROSITE-ProRule" id="PRU00176"/>
    </source>
</evidence>
<dbReference type="InterPro" id="IPR012677">
    <property type="entry name" value="Nucleotide-bd_a/b_plait_sf"/>
</dbReference>
<evidence type="ECO:0000313" key="13">
    <source>
        <dbReference type="Proteomes" id="UP000265515"/>
    </source>
</evidence>
<keyword evidence="3" id="KW-0677">Repeat</keyword>
<evidence type="ECO:0000256" key="6">
    <source>
        <dbReference type="ARBA" id="ARBA00057395"/>
    </source>
</evidence>
<dbReference type="CDD" id="cd12344">
    <property type="entry name" value="RRM1_SECp43_like"/>
    <property type="match status" value="1"/>
</dbReference>
<comment type="similarity">
    <text evidence="7">Belongs to the polyadenylate-binding RBP47 family.</text>
</comment>
<dbReference type="Gramene" id="GBG78081">
    <property type="protein sequence ID" value="GBG78081"/>
    <property type="gene ID" value="CBR_g26019"/>
</dbReference>
<comment type="subunit">
    <text evidence="8">Interacts with the poly(A) tail of mRNA in nucleus.</text>
</comment>
<evidence type="ECO:0000256" key="4">
    <source>
        <dbReference type="ARBA" id="ARBA00022884"/>
    </source>
</evidence>
<feature type="domain" description="RRM" evidence="11">
    <location>
        <begin position="19"/>
        <end position="99"/>
    </location>
</feature>
<feature type="domain" description="RRM" evidence="11">
    <location>
        <begin position="259"/>
        <end position="331"/>
    </location>
</feature>
<evidence type="ECO:0000256" key="2">
    <source>
        <dbReference type="ARBA" id="ARBA00004463"/>
    </source>
</evidence>
<evidence type="ECO:0000259" key="11">
    <source>
        <dbReference type="PROSITE" id="PS50102"/>
    </source>
</evidence>
<comment type="function">
    <text evidence="6">Heterogeneous nuclear ribonucleoprotein (hnRNP)-protein binding the poly(A) tail of mRNA and probably involved in some steps of pre-mRNA maturation.</text>
</comment>
<proteinExistence type="inferred from homology"/>
<comment type="caution">
    <text evidence="12">The sequence shown here is derived from an EMBL/GenBank/DDBJ whole genome shotgun (WGS) entry which is preliminary data.</text>
</comment>
<dbReference type="InterPro" id="IPR000504">
    <property type="entry name" value="RRM_dom"/>
</dbReference>
<dbReference type="GO" id="GO:0003729">
    <property type="term" value="F:mRNA binding"/>
    <property type="evidence" value="ECO:0007669"/>
    <property type="project" value="InterPro"/>
</dbReference>
<reference evidence="12 13" key="1">
    <citation type="journal article" date="2018" name="Cell">
        <title>The Chara Genome: Secondary Complexity and Implications for Plant Terrestrialization.</title>
        <authorList>
            <person name="Nishiyama T."/>
            <person name="Sakayama H."/>
            <person name="Vries J.D."/>
            <person name="Buschmann H."/>
            <person name="Saint-Marcoux D."/>
            <person name="Ullrich K.K."/>
            <person name="Haas F.B."/>
            <person name="Vanderstraeten L."/>
            <person name="Becker D."/>
            <person name="Lang D."/>
            <person name="Vosolsobe S."/>
            <person name="Rombauts S."/>
            <person name="Wilhelmsson P.K.I."/>
            <person name="Janitza P."/>
            <person name="Kern R."/>
            <person name="Heyl A."/>
            <person name="Rumpler F."/>
            <person name="Villalobos L.I.A.C."/>
            <person name="Clay J.M."/>
            <person name="Skokan R."/>
            <person name="Toyoda A."/>
            <person name="Suzuki Y."/>
            <person name="Kagoshima H."/>
            <person name="Schijlen E."/>
            <person name="Tajeshwar N."/>
            <person name="Catarino B."/>
            <person name="Hetherington A.J."/>
            <person name="Saltykova A."/>
            <person name="Bonnot C."/>
            <person name="Breuninger H."/>
            <person name="Symeonidi A."/>
            <person name="Radhakrishnan G.V."/>
            <person name="Van Nieuwerburgh F."/>
            <person name="Deforce D."/>
            <person name="Chang C."/>
            <person name="Karol K.G."/>
            <person name="Hedrich R."/>
            <person name="Ulvskov P."/>
            <person name="Glockner G."/>
            <person name="Delwiche C.F."/>
            <person name="Petrasek J."/>
            <person name="Van de Peer Y."/>
            <person name="Friml J."/>
            <person name="Beilby M."/>
            <person name="Dolan L."/>
            <person name="Kohara Y."/>
            <person name="Sugano S."/>
            <person name="Fujiyama A."/>
            <person name="Delaux P.-M."/>
            <person name="Quint M."/>
            <person name="TheiBen G."/>
            <person name="Hagemann M."/>
            <person name="Harholt J."/>
            <person name="Dunand C."/>
            <person name="Zachgo S."/>
            <person name="Langdale J."/>
            <person name="Maumus F."/>
            <person name="Straeten D.V.D."/>
            <person name="Gould S.B."/>
            <person name="Rensing S.A."/>
        </authorList>
    </citation>
    <scope>NUCLEOTIDE SEQUENCE [LARGE SCALE GENOMIC DNA]</scope>
    <source>
        <strain evidence="12 13">S276</strain>
    </source>
</reference>
<dbReference type="Gene3D" id="3.30.70.330">
    <property type="match status" value="3"/>
</dbReference>
<dbReference type="SMART" id="SM00360">
    <property type="entry name" value="RRM"/>
    <property type="match status" value="3"/>
</dbReference>
<dbReference type="OrthoDB" id="446113at2759"/>
<dbReference type="AlphaFoldDB" id="A0A388L6Y0"/>
<evidence type="ECO:0000256" key="8">
    <source>
        <dbReference type="ARBA" id="ARBA00063471"/>
    </source>
</evidence>
<keyword evidence="4 9" id="KW-0694">RNA-binding</keyword>
<dbReference type="InterPro" id="IPR035979">
    <property type="entry name" value="RBD_domain_sf"/>
</dbReference>
<dbReference type="Proteomes" id="UP000265515">
    <property type="component" value="Unassembled WGS sequence"/>
</dbReference>
<evidence type="ECO:0000256" key="7">
    <source>
        <dbReference type="ARBA" id="ARBA00061069"/>
    </source>
</evidence>
<gene>
    <name evidence="12" type="ORF">CBR_g26019</name>
</gene>
<dbReference type="SUPFAM" id="SSF54928">
    <property type="entry name" value="RNA-binding domain, RBD"/>
    <property type="match status" value="2"/>
</dbReference>
<dbReference type="Pfam" id="PF00076">
    <property type="entry name" value="RRM_1"/>
    <property type="match status" value="3"/>
</dbReference>
<name>A0A388L6Y0_CHABU</name>
<dbReference type="PANTHER" id="PTHR47640:SF10">
    <property type="entry name" value="TRNA SELENOCYSTEINE 1-ASSOCIATED PROTEIN 1-RELATED"/>
    <property type="match status" value="1"/>
</dbReference>
<dbReference type="FunFam" id="3.30.70.330:FF:000405">
    <property type="entry name" value="polyadenylate-binding protein RBP45"/>
    <property type="match status" value="1"/>
</dbReference>
<sequence>MGTIYGQQGQQLTCPEEVKTLWVGDLQYWMDENYLHSCFAHTGEVTSVKIIRNKQTGHSEGYGFVEFASHQAAERLLHMYHGAQMPNTEQPFRLNWASFGIGERRTEQTGPEHSIFVGDLAPDVTDYMLQETFRGRYHSVKGAKVVTDVQTGRSKGYGFVRFLDEAERDRAMLEMQGVYCSSRPMRISAATPKKTSGVGGGGAGAGGTQTTGASGMVGLGIGVATVTASYQSIVGGGGAASGVYGSSAGVQAEGDPNNTTIFVGGLDSTVSEDELRTHFQQYGEIGYVKIPYGKGCGFVQFLHRAHAEDALTRLHGTVIGQQAVRLSWGRSPANKQQRSQQQQHWGSSQQQAAADITSGWGMVASPGGAAYYGSGAAGYGTGYEAYGYAVTSGQAGVAQESSGYAYAAVAAASMSHGYGAYGIYQQQGYGDPAVAAAVAAPASGGALVPVAGEVTGGSTPLATASGLVVGHVSSATNSGGAAVSQHTEQKEDESYTAVDVEAMNSSYIAVHEPALIGHHMWIRPQDQPHHSVRA</sequence>
<accession>A0A388L6Y0</accession>
<keyword evidence="5" id="KW-0539">Nucleus</keyword>
<dbReference type="InterPro" id="IPR050825">
    <property type="entry name" value="RBM42_RBP45_47-like"/>
</dbReference>
<feature type="compositionally biased region" description="Low complexity" evidence="10">
    <location>
        <begin position="331"/>
        <end position="350"/>
    </location>
</feature>
<dbReference type="GO" id="GO:0005829">
    <property type="term" value="C:cytosol"/>
    <property type="evidence" value="ECO:0007669"/>
    <property type="project" value="TreeGrafter"/>
</dbReference>
<dbReference type="GO" id="GO:0005634">
    <property type="term" value="C:nucleus"/>
    <property type="evidence" value="ECO:0007669"/>
    <property type="project" value="UniProtKB-SubCell"/>
</dbReference>
<evidence type="ECO:0000256" key="10">
    <source>
        <dbReference type="SAM" id="MobiDB-lite"/>
    </source>
</evidence>
<dbReference type="FunFam" id="3.30.70.330:FF:000103">
    <property type="entry name" value="Polyadenylate-binding protein RBP47B"/>
    <property type="match status" value="1"/>
</dbReference>
<comment type="subcellular location">
    <subcellularLocation>
        <location evidence="2">Cytoplasmic granule</location>
    </subcellularLocation>
    <subcellularLocation>
        <location evidence="1">Nucleus</location>
    </subcellularLocation>
</comment>
<evidence type="ECO:0000256" key="3">
    <source>
        <dbReference type="ARBA" id="ARBA00022737"/>
    </source>
</evidence>
<organism evidence="12 13">
    <name type="scientific">Chara braunii</name>
    <name type="common">Braun's stonewort</name>
    <dbReference type="NCBI Taxonomy" id="69332"/>
    <lineage>
        <taxon>Eukaryota</taxon>
        <taxon>Viridiplantae</taxon>
        <taxon>Streptophyta</taxon>
        <taxon>Charophyceae</taxon>
        <taxon>Charales</taxon>
        <taxon>Characeae</taxon>
        <taxon>Chara</taxon>
    </lineage>
</organism>
<dbReference type="PROSITE" id="PS50102">
    <property type="entry name" value="RRM"/>
    <property type="match status" value="3"/>
</dbReference>
<feature type="domain" description="RRM" evidence="11">
    <location>
        <begin position="113"/>
        <end position="192"/>
    </location>
</feature>
<evidence type="ECO:0000313" key="12">
    <source>
        <dbReference type="EMBL" id="GBG78081.1"/>
    </source>
</evidence>
<protein>
    <recommendedName>
        <fullName evidence="11">RRM domain-containing protein</fullName>
    </recommendedName>
</protein>
<evidence type="ECO:0000256" key="1">
    <source>
        <dbReference type="ARBA" id="ARBA00004123"/>
    </source>
</evidence>
<feature type="region of interest" description="Disordered" evidence="10">
    <location>
        <begin position="330"/>
        <end position="350"/>
    </location>
</feature>
<evidence type="ECO:0000256" key="5">
    <source>
        <dbReference type="ARBA" id="ARBA00023242"/>
    </source>
</evidence>
<dbReference type="PANTHER" id="PTHR47640">
    <property type="entry name" value="TRNA SELENOCYSTEINE 1-ASSOCIATED PROTEIN 1-RELATED-RELATED"/>
    <property type="match status" value="1"/>
</dbReference>
<dbReference type="EMBL" id="BFEA01000285">
    <property type="protein sequence ID" value="GBG78081.1"/>
    <property type="molecule type" value="Genomic_DNA"/>
</dbReference>
<dbReference type="FunFam" id="3.30.70.330:FF:000144">
    <property type="entry name" value="Polyadenylate-binding protein RBP47B"/>
    <property type="match status" value="1"/>
</dbReference>